<dbReference type="PANTHER" id="PTHR10579:SF125">
    <property type="entry name" value="VWFA DOMAIN-CONTAINING PROTEIN"/>
    <property type="match status" value="1"/>
</dbReference>
<protein>
    <submittedName>
        <fullName evidence="1">Uncharacterized protein</fullName>
    </submittedName>
</protein>
<dbReference type="InterPro" id="IPR002035">
    <property type="entry name" value="VWF_A"/>
</dbReference>
<dbReference type="SUPFAM" id="SSF53300">
    <property type="entry name" value="vWA-like"/>
    <property type="match status" value="1"/>
</dbReference>
<dbReference type="EnsemblPlants" id="EMT06490">
    <property type="protein sequence ID" value="EMT06490"/>
    <property type="gene ID" value="F775_14124"/>
</dbReference>
<dbReference type="SMART" id="SM00327">
    <property type="entry name" value="VWA"/>
    <property type="match status" value="1"/>
</dbReference>
<dbReference type="Pfam" id="PF00092">
    <property type="entry name" value="VWA"/>
    <property type="match status" value="1"/>
</dbReference>
<accession>M8AXS3</accession>
<dbReference type="AlphaFoldDB" id="M8AXS3"/>
<dbReference type="Gene3D" id="3.40.50.410">
    <property type="entry name" value="von Willebrand factor, type A domain"/>
    <property type="match status" value="1"/>
</dbReference>
<name>M8AXS3_AEGTA</name>
<dbReference type="InterPro" id="IPR036465">
    <property type="entry name" value="vWFA_dom_sf"/>
</dbReference>
<sequence length="559" mass="60011">MSGGGGSARICLLCIHKHQDSSSLSKLPVLATSHRKLRMMFADDENPAPLNKGSTKGLVKIKKPAYSRDDVSLKADEVTAVVELNAAPSAVVREGLDLVVVLDVSGSMAAEKLVSMKQAMQFVIMKLTPVDRLSIVTCNNSAKRHCALRSMTVDAQKELKAMVDGLEAYGGTNIKSGLETARAIFAARNIVKSRSANVFLLSDGQQTANEATDVDLGSAGVYTFGLGKDSDHKLLSDIAKKSPGGTFSTVVDGSNLTKPFAQMLGGLLTVVAQDVRLILTPKKADGLKDMVVPEDTDYTKTTDAAGVITIHFGTLFSGESRKVTVKMTLSECAVGTTRHDAVLAEAQHSYSAQSIVQGLQTPENLKIFRTPNPATVAGSKARWVLAELARRRQAEAIRKAMALADTGDLDGARYLLVDAQNALEDVLLDDGQKLIDSLRAELVQLIKLMASKQLYEAQGRPYALASDTSHARQRFADRGDVTDTVRLFATPRMDTYLEQAKPFDKDPTKPLPSAADDVKEEIAANPMAAFSSELAFYLRNAIEALQAIEKMVAAPTATA</sequence>
<organism evidence="1">
    <name type="scientific">Aegilops tauschii</name>
    <name type="common">Tausch's goatgrass</name>
    <name type="synonym">Aegilops squarrosa</name>
    <dbReference type="NCBI Taxonomy" id="37682"/>
    <lineage>
        <taxon>Eukaryota</taxon>
        <taxon>Viridiplantae</taxon>
        <taxon>Streptophyta</taxon>
        <taxon>Embryophyta</taxon>
        <taxon>Tracheophyta</taxon>
        <taxon>Spermatophyta</taxon>
        <taxon>Magnoliopsida</taxon>
        <taxon>Liliopsida</taxon>
        <taxon>Poales</taxon>
        <taxon>Poaceae</taxon>
        <taxon>BOP clade</taxon>
        <taxon>Pooideae</taxon>
        <taxon>Triticodae</taxon>
        <taxon>Triticeae</taxon>
        <taxon>Triticinae</taxon>
        <taxon>Aegilops</taxon>
    </lineage>
</organism>
<dbReference type="InterPro" id="IPR051266">
    <property type="entry name" value="CLCR"/>
</dbReference>
<reference evidence="1" key="1">
    <citation type="submission" date="2015-06" db="UniProtKB">
        <authorList>
            <consortium name="EnsemblPlants"/>
        </authorList>
    </citation>
    <scope>IDENTIFICATION</scope>
</reference>
<dbReference type="PROSITE" id="PS50234">
    <property type="entry name" value="VWFA"/>
    <property type="match status" value="1"/>
</dbReference>
<dbReference type="PANTHER" id="PTHR10579">
    <property type="entry name" value="CALCIUM-ACTIVATED CHLORIDE CHANNEL REGULATOR"/>
    <property type="match status" value="1"/>
</dbReference>
<dbReference type="Pfam" id="PF14624">
    <property type="entry name" value="Vwaint"/>
    <property type="match status" value="1"/>
</dbReference>
<evidence type="ECO:0000313" key="1">
    <source>
        <dbReference type="EnsemblPlants" id="EMT06490"/>
    </source>
</evidence>
<proteinExistence type="predicted"/>
<dbReference type="InterPro" id="IPR032838">
    <property type="entry name" value="Vwaint_dom"/>
</dbReference>